<keyword evidence="8" id="KW-0238">DNA-binding</keyword>
<keyword evidence="4" id="KW-0547">Nucleotide-binding</keyword>
<evidence type="ECO:0000256" key="10">
    <source>
        <dbReference type="ARBA" id="ARBA00044969"/>
    </source>
</evidence>
<evidence type="ECO:0000256" key="9">
    <source>
        <dbReference type="ARBA" id="ARBA00023235"/>
    </source>
</evidence>
<reference evidence="14 15" key="1">
    <citation type="submission" date="2017-05" db="EMBL/GenBank/DDBJ databases">
        <authorList>
            <person name="Song R."/>
            <person name="Chenine A.L."/>
            <person name="Ruprecht R.M."/>
        </authorList>
    </citation>
    <scope>NUCLEOTIDE SEQUENCE [LARGE SCALE GENOMIC DNA]</scope>
    <source>
        <strain evidence="14 15">DSM 26136</strain>
    </source>
</reference>
<dbReference type="InterPro" id="IPR007694">
    <property type="entry name" value="DNA_helicase_DnaB-like_C"/>
</dbReference>
<dbReference type="EMBL" id="CP021455">
    <property type="protein sequence ID" value="ARU04732.1"/>
    <property type="molecule type" value="Genomic_DNA"/>
</dbReference>
<evidence type="ECO:0000256" key="11">
    <source>
        <dbReference type="ARBA" id="ARBA00048954"/>
    </source>
</evidence>
<evidence type="ECO:0000256" key="5">
    <source>
        <dbReference type="ARBA" id="ARBA00022801"/>
    </source>
</evidence>
<evidence type="ECO:0000256" key="2">
    <source>
        <dbReference type="ARBA" id="ARBA00022515"/>
    </source>
</evidence>
<dbReference type="CDD" id="cd00984">
    <property type="entry name" value="DnaB_C"/>
    <property type="match status" value="1"/>
</dbReference>
<dbReference type="InterPro" id="IPR007693">
    <property type="entry name" value="DNA_helicase_DnaB-like_N"/>
</dbReference>
<evidence type="ECO:0000256" key="8">
    <source>
        <dbReference type="ARBA" id="ARBA00023125"/>
    </source>
</evidence>
<organism evidence="14 15">
    <name type="scientific">Comamonas serinivorans</name>
    <dbReference type="NCBI Taxonomy" id="1082851"/>
    <lineage>
        <taxon>Bacteria</taxon>
        <taxon>Pseudomonadati</taxon>
        <taxon>Pseudomonadota</taxon>
        <taxon>Betaproteobacteria</taxon>
        <taxon>Burkholderiales</taxon>
        <taxon>Comamonadaceae</taxon>
        <taxon>Comamonas</taxon>
    </lineage>
</organism>
<dbReference type="PROSITE" id="PS51199">
    <property type="entry name" value="SF4_HELICASE"/>
    <property type="match status" value="1"/>
</dbReference>
<evidence type="ECO:0000256" key="12">
    <source>
        <dbReference type="SAM" id="MobiDB-lite"/>
    </source>
</evidence>
<dbReference type="Gene3D" id="1.10.860.10">
    <property type="entry name" value="DNAb Helicase, Chain A"/>
    <property type="match status" value="1"/>
</dbReference>
<comment type="similarity">
    <text evidence="1">Belongs to the helicase family. DnaB subfamily.</text>
</comment>
<gene>
    <name evidence="14" type="ORF">CCO03_08630</name>
</gene>
<keyword evidence="7" id="KW-0067">ATP-binding</keyword>
<dbReference type="InterPro" id="IPR016136">
    <property type="entry name" value="DNA_helicase_N/primase_C"/>
</dbReference>
<keyword evidence="5" id="KW-0378">Hydrolase</keyword>
<dbReference type="Pfam" id="PF03796">
    <property type="entry name" value="DnaB_C"/>
    <property type="match status" value="1"/>
</dbReference>
<keyword evidence="3" id="KW-0235">DNA replication</keyword>
<dbReference type="GO" id="GO:0043139">
    <property type="term" value="F:5'-3' DNA helicase activity"/>
    <property type="evidence" value="ECO:0007669"/>
    <property type="project" value="UniProtKB-EC"/>
</dbReference>
<evidence type="ECO:0000313" key="15">
    <source>
        <dbReference type="Proteomes" id="UP000196138"/>
    </source>
</evidence>
<dbReference type="AlphaFoldDB" id="A0A1Y0EN42"/>
<dbReference type="Gene3D" id="3.40.50.300">
    <property type="entry name" value="P-loop containing nucleotide triphosphate hydrolases"/>
    <property type="match status" value="1"/>
</dbReference>
<dbReference type="KEGG" id="cser:CCO03_08630"/>
<evidence type="ECO:0000256" key="4">
    <source>
        <dbReference type="ARBA" id="ARBA00022741"/>
    </source>
</evidence>
<keyword evidence="2" id="KW-0639">Primosome</keyword>
<dbReference type="GO" id="GO:0005829">
    <property type="term" value="C:cytosol"/>
    <property type="evidence" value="ECO:0007669"/>
    <property type="project" value="TreeGrafter"/>
</dbReference>
<dbReference type="EC" id="5.6.2.3" evidence="10"/>
<feature type="region of interest" description="Disordered" evidence="12">
    <location>
        <begin position="468"/>
        <end position="487"/>
    </location>
</feature>
<evidence type="ECO:0000256" key="3">
    <source>
        <dbReference type="ARBA" id="ARBA00022705"/>
    </source>
</evidence>
<evidence type="ECO:0000256" key="7">
    <source>
        <dbReference type="ARBA" id="ARBA00022840"/>
    </source>
</evidence>
<dbReference type="SUPFAM" id="SSF48024">
    <property type="entry name" value="N-terminal domain of DnaB helicase"/>
    <property type="match status" value="1"/>
</dbReference>
<dbReference type="Pfam" id="PF00772">
    <property type="entry name" value="DnaB"/>
    <property type="match status" value="1"/>
</dbReference>
<dbReference type="GO" id="GO:0016787">
    <property type="term" value="F:hydrolase activity"/>
    <property type="evidence" value="ECO:0007669"/>
    <property type="project" value="UniProtKB-KW"/>
</dbReference>
<comment type="catalytic activity">
    <reaction evidence="11">
        <text>ATP + H2O = ADP + phosphate + H(+)</text>
        <dbReference type="Rhea" id="RHEA:13065"/>
        <dbReference type="ChEBI" id="CHEBI:15377"/>
        <dbReference type="ChEBI" id="CHEBI:15378"/>
        <dbReference type="ChEBI" id="CHEBI:30616"/>
        <dbReference type="ChEBI" id="CHEBI:43474"/>
        <dbReference type="ChEBI" id="CHEBI:456216"/>
        <dbReference type="EC" id="5.6.2.3"/>
    </reaction>
</comment>
<feature type="domain" description="SF4 helicase" evidence="13">
    <location>
        <begin position="205"/>
        <end position="471"/>
    </location>
</feature>
<dbReference type="SMART" id="SM00382">
    <property type="entry name" value="AAA"/>
    <property type="match status" value="1"/>
</dbReference>
<proteinExistence type="inferred from homology"/>
<dbReference type="GO" id="GO:0006269">
    <property type="term" value="P:DNA replication, synthesis of primer"/>
    <property type="evidence" value="ECO:0007669"/>
    <property type="project" value="UniProtKB-KW"/>
</dbReference>
<evidence type="ECO:0000313" key="14">
    <source>
        <dbReference type="EMBL" id="ARU04732.1"/>
    </source>
</evidence>
<dbReference type="OrthoDB" id="9773982at2"/>
<dbReference type="PANTHER" id="PTHR30153:SF2">
    <property type="entry name" value="REPLICATIVE DNA HELICASE"/>
    <property type="match status" value="1"/>
</dbReference>
<dbReference type="Proteomes" id="UP000196138">
    <property type="component" value="Chromosome"/>
</dbReference>
<dbReference type="InterPro" id="IPR003593">
    <property type="entry name" value="AAA+_ATPase"/>
</dbReference>
<accession>A0A1Y0EN42</accession>
<keyword evidence="6" id="KW-0347">Helicase</keyword>
<keyword evidence="15" id="KW-1185">Reference proteome</keyword>
<evidence type="ECO:0000259" key="13">
    <source>
        <dbReference type="PROSITE" id="PS51199"/>
    </source>
</evidence>
<dbReference type="GO" id="GO:1990077">
    <property type="term" value="C:primosome complex"/>
    <property type="evidence" value="ECO:0007669"/>
    <property type="project" value="UniProtKB-KW"/>
</dbReference>
<evidence type="ECO:0000256" key="1">
    <source>
        <dbReference type="ARBA" id="ARBA00008428"/>
    </source>
</evidence>
<sequence length="487" mass="53195">MDGRSGVAVQGRELRQGASGQLRNPGGCMNAADDFLLGQQPASIAAREAEFGVVGALLNSNGLFDLVDRLRPEHFADEKLRAVFAELNSQLAKGLACDVVTIFEAGAGKFDLVYLTELSQQFTPSAGTLLRYVELIVDAYQARRLSDASGQIYDLAHDTSRPISDRIVEAQEHLARLEVDAGEDDEWSEIHEGLVAHSALLEQRQDGKVQGWGTGLSDLDRLLNGGLRPGALVIVAGRPSMGKTALALSMAMHLSIEHPTSMFSLEMPLTELRDRQTAILGRMALDEVIQPKRDTSFDKVLEAVEAARLRKFCATDKPGLTIQQIRSRARKHKRSRGLDILVVDYIGLMGSTNSKETRNQQLGEISRGLKAMAKELDCVVLCLAQLNRAVEQRGAGSRPLMSDLRDSGEIEQDADVILFVHREERANPKAGPQWKGHAELIVAKNRQGRCGTVHAAYIGDQTRFDGWYGEPPSNGAAAPIKKRGGFE</sequence>
<name>A0A1Y0EN42_9BURK</name>
<dbReference type="GO" id="GO:0003677">
    <property type="term" value="F:DNA binding"/>
    <property type="evidence" value="ECO:0007669"/>
    <property type="project" value="UniProtKB-KW"/>
</dbReference>
<dbReference type="InterPro" id="IPR036185">
    <property type="entry name" value="DNA_heli_DnaB-like_N_sf"/>
</dbReference>
<dbReference type="GO" id="GO:0005524">
    <property type="term" value="F:ATP binding"/>
    <property type="evidence" value="ECO:0007669"/>
    <property type="project" value="UniProtKB-KW"/>
</dbReference>
<dbReference type="PANTHER" id="PTHR30153">
    <property type="entry name" value="REPLICATIVE DNA HELICASE DNAB"/>
    <property type="match status" value="1"/>
</dbReference>
<dbReference type="InterPro" id="IPR027417">
    <property type="entry name" value="P-loop_NTPase"/>
</dbReference>
<protein>
    <recommendedName>
        <fullName evidence="10">DNA 5'-3' helicase</fullName>
        <ecNumber evidence="10">5.6.2.3</ecNumber>
    </recommendedName>
</protein>
<evidence type="ECO:0000256" key="6">
    <source>
        <dbReference type="ARBA" id="ARBA00022806"/>
    </source>
</evidence>
<dbReference type="SUPFAM" id="SSF52540">
    <property type="entry name" value="P-loop containing nucleoside triphosphate hydrolases"/>
    <property type="match status" value="1"/>
</dbReference>
<keyword evidence="9" id="KW-0413">Isomerase</keyword>